<sequence length="569" mass="63141">MGSADCWSKGSRVEVTSKEAGFKGAWFDAVIVDPPLYHKSKFKKKRLARIEYTNLLCDDGQTPLREYSDSIYIRPLPPGEAEGEEGAPLEEKLVVDTFDRDGWWTGVIAKVTAEGKYLVAFEDPPHVLQFDRDRLRLHWEFQDGKWSLPPKCLEFSDHLNELIIAFAKGDNPISGKDAEVSVATPMPCLIEQSTPNGTLASSTVGGSSKKETEQQRSSSDSPRVLPPKKPKTLNEPSNKKKSTSQSKDTEQSQQGKRRRLVKLHAMPENASSANGKKKGADEASSAPNGLGFPVTPVEHLNAAASKKHRVAKVAKDVTAGNITNSGVKGLLLKEFNPQVLDRPEHSHLGGANQVKEAIEVIQLEADGNLEGDNRPNQWPALPFVKTSPIWKAVESLEVFKKFPQAPHFLPLSDTKAGSREGLAIAKMVTFANTVQMASKLKITDCKSRFTACLEDLVELEMHGFDAQVIKSHLSRLLSIKDGLEKLDKKWEEAEAQISGLKDERAKIAERVEKIIKELRLFQEELILALAEREEKDSEITMLTTSVDIMHEAVQSARHEFEERLNNFPG</sequence>
<dbReference type="InterPro" id="IPR007930">
    <property type="entry name" value="DUF724"/>
</dbReference>
<feature type="compositionally biased region" description="Polar residues" evidence="4">
    <location>
        <begin position="243"/>
        <end position="254"/>
    </location>
</feature>
<feature type="compositionally biased region" description="Polar residues" evidence="4">
    <location>
        <begin position="191"/>
        <end position="206"/>
    </location>
</feature>
<evidence type="ECO:0000313" key="6">
    <source>
        <dbReference type="EMBL" id="KAL3724208.1"/>
    </source>
</evidence>
<keyword evidence="7" id="KW-1185">Reference proteome</keyword>
<feature type="domain" description="Agenet" evidence="5">
    <location>
        <begin position="5"/>
        <end position="81"/>
    </location>
</feature>
<feature type="coiled-coil region" evidence="3">
    <location>
        <begin position="483"/>
        <end position="524"/>
    </location>
</feature>
<evidence type="ECO:0000256" key="1">
    <source>
        <dbReference type="ARBA" id="ARBA00022448"/>
    </source>
</evidence>
<keyword evidence="3" id="KW-0175">Coiled coil</keyword>
<feature type="region of interest" description="Disordered" evidence="4">
    <location>
        <begin position="189"/>
        <end position="291"/>
    </location>
</feature>
<evidence type="ECO:0000313" key="7">
    <source>
        <dbReference type="Proteomes" id="UP001634007"/>
    </source>
</evidence>
<evidence type="ECO:0000259" key="5">
    <source>
        <dbReference type="SMART" id="SM00743"/>
    </source>
</evidence>
<keyword evidence="1" id="KW-0813">Transport</keyword>
<gene>
    <name evidence="6" type="ORF">ACJRO7_036255</name>
</gene>
<dbReference type="CDD" id="cd20405">
    <property type="entry name" value="Tudor_Agenet_AtDUF_rpt1_3"/>
    <property type="match status" value="1"/>
</dbReference>
<dbReference type="InterPro" id="IPR008395">
    <property type="entry name" value="Agenet-like_dom"/>
</dbReference>
<dbReference type="SMART" id="SM00743">
    <property type="entry name" value="Agenet"/>
    <property type="match status" value="2"/>
</dbReference>
<dbReference type="Pfam" id="PF05266">
    <property type="entry name" value="DUF724"/>
    <property type="match status" value="1"/>
</dbReference>
<proteinExistence type="predicted"/>
<organism evidence="6 7">
    <name type="scientific">Eucalyptus globulus</name>
    <name type="common">Tasmanian blue gum</name>
    <dbReference type="NCBI Taxonomy" id="34317"/>
    <lineage>
        <taxon>Eukaryota</taxon>
        <taxon>Viridiplantae</taxon>
        <taxon>Streptophyta</taxon>
        <taxon>Embryophyta</taxon>
        <taxon>Tracheophyta</taxon>
        <taxon>Spermatophyta</taxon>
        <taxon>Magnoliopsida</taxon>
        <taxon>eudicotyledons</taxon>
        <taxon>Gunneridae</taxon>
        <taxon>Pentapetalae</taxon>
        <taxon>rosids</taxon>
        <taxon>malvids</taxon>
        <taxon>Myrtales</taxon>
        <taxon>Myrtaceae</taxon>
        <taxon>Myrtoideae</taxon>
        <taxon>Eucalypteae</taxon>
        <taxon>Eucalyptus</taxon>
    </lineage>
</organism>
<reference evidence="6 7" key="1">
    <citation type="submission" date="2024-11" db="EMBL/GenBank/DDBJ databases">
        <title>Chromosome-level genome assembly of Eucalyptus globulus Labill. provides insights into its genome evolution.</title>
        <authorList>
            <person name="Li X."/>
        </authorList>
    </citation>
    <scope>NUCLEOTIDE SEQUENCE [LARGE SCALE GENOMIC DNA]</scope>
    <source>
        <strain evidence="6">CL2024</strain>
        <tissue evidence="6">Fresh tender leaves</tissue>
    </source>
</reference>
<dbReference type="AlphaFoldDB" id="A0ABD3JE95"/>
<dbReference type="PANTHER" id="PTHR31917:SF153">
    <property type="entry name" value="DUF724 DOMAIN-CONTAINING PROTEIN 3-RELATED"/>
    <property type="match status" value="1"/>
</dbReference>
<name>A0ABD3JE95_EUCGL</name>
<accession>A0ABD3JE95</accession>
<evidence type="ECO:0000256" key="3">
    <source>
        <dbReference type="SAM" id="Coils"/>
    </source>
</evidence>
<dbReference type="Proteomes" id="UP001634007">
    <property type="component" value="Unassembled WGS sequence"/>
</dbReference>
<keyword evidence="2" id="KW-0341">Growth regulation</keyword>
<dbReference type="PANTHER" id="PTHR31917">
    <property type="entry name" value="AGENET DOMAIN-CONTAINING PROTEIN-RELATED"/>
    <property type="match status" value="1"/>
</dbReference>
<dbReference type="EMBL" id="JBJKBG010000009">
    <property type="protein sequence ID" value="KAL3724208.1"/>
    <property type="molecule type" value="Genomic_DNA"/>
</dbReference>
<dbReference type="Pfam" id="PF05641">
    <property type="entry name" value="Agenet"/>
    <property type="match status" value="1"/>
</dbReference>
<feature type="domain" description="Agenet" evidence="5">
    <location>
        <begin position="87"/>
        <end position="143"/>
    </location>
</feature>
<comment type="caution">
    <text evidence="6">The sequence shown here is derived from an EMBL/GenBank/DDBJ whole genome shotgun (WGS) entry which is preliminary data.</text>
</comment>
<protein>
    <recommendedName>
        <fullName evidence="5">Agenet domain-containing protein</fullName>
    </recommendedName>
</protein>
<dbReference type="CDD" id="cd20406">
    <property type="entry name" value="Tudor_Agenet_AtDUF_rpt2_4"/>
    <property type="match status" value="1"/>
</dbReference>
<evidence type="ECO:0000256" key="2">
    <source>
        <dbReference type="ARBA" id="ARBA00022604"/>
    </source>
</evidence>
<evidence type="ECO:0000256" key="4">
    <source>
        <dbReference type="SAM" id="MobiDB-lite"/>
    </source>
</evidence>
<dbReference type="InterPro" id="IPR014002">
    <property type="entry name" value="Agenet_dom_plant"/>
</dbReference>